<feature type="binding site" evidence="7">
    <location>
        <position position="533"/>
    </location>
    <ligand>
        <name>L-glutamate</name>
        <dbReference type="ChEBI" id="CHEBI:29985"/>
    </ligand>
</feature>
<comment type="catalytic activity">
    <reaction evidence="2 8">
        <text>glutathione + H2O = L-cysteinylglycine + L-glutamate</text>
        <dbReference type="Rhea" id="RHEA:28807"/>
        <dbReference type="ChEBI" id="CHEBI:15377"/>
        <dbReference type="ChEBI" id="CHEBI:29985"/>
        <dbReference type="ChEBI" id="CHEBI:57925"/>
        <dbReference type="ChEBI" id="CHEBI:61694"/>
        <dbReference type="EC" id="3.4.19.13"/>
    </reaction>
</comment>
<dbReference type="UniPathway" id="UPA00204"/>
<gene>
    <name evidence="9" type="primary">ECM38</name>
    <name evidence="9" type="ORF">DEBR0S1_22320G</name>
</gene>
<dbReference type="Proteomes" id="UP000478008">
    <property type="component" value="Unassembled WGS sequence"/>
</dbReference>
<evidence type="ECO:0000256" key="4">
    <source>
        <dbReference type="ARBA" id="ARBA00009381"/>
    </source>
</evidence>
<dbReference type="PANTHER" id="PTHR11686:SF9">
    <property type="entry name" value="RE13973P"/>
    <property type="match status" value="1"/>
</dbReference>
<feature type="binding site" evidence="7">
    <location>
        <position position="150"/>
    </location>
    <ligand>
        <name>L-glutamate</name>
        <dbReference type="ChEBI" id="CHEBI:29985"/>
    </ligand>
</feature>
<organism evidence="9 10">
    <name type="scientific">Dekkera bruxellensis</name>
    <name type="common">Brettanomyces custersii</name>
    <dbReference type="NCBI Taxonomy" id="5007"/>
    <lineage>
        <taxon>Eukaryota</taxon>
        <taxon>Fungi</taxon>
        <taxon>Dikarya</taxon>
        <taxon>Ascomycota</taxon>
        <taxon>Saccharomycotina</taxon>
        <taxon>Pichiomycetes</taxon>
        <taxon>Pichiales</taxon>
        <taxon>Pichiaceae</taxon>
        <taxon>Brettanomyces</taxon>
    </lineage>
</organism>
<dbReference type="GO" id="GO:0000324">
    <property type="term" value="C:fungal-type vacuole"/>
    <property type="evidence" value="ECO:0007669"/>
    <property type="project" value="TreeGrafter"/>
</dbReference>
<evidence type="ECO:0000256" key="2">
    <source>
        <dbReference type="ARBA" id="ARBA00001089"/>
    </source>
</evidence>
<comment type="function">
    <text evidence="8">Cleaves the gamma-glutamyl peptide bond of glutathione and glutathione conjugates.</text>
</comment>
<dbReference type="AlphaFoldDB" id="A0A7D9CVV3"/>
<evidence type="ECO:0000256" key="5">
    <source>
        <dbReference type="ARBA" id="ARBA00047417"/>
    </source>
</evidence>
<dbReference type="PANTHER" id="PTHR11686">
    <property type="entry name" value="GAMMA GLUTAMYL TRANSPEPTIDASE"/>
    <property type="match status" value="1"/>
</dbReference>
<evidence type="ECO:0000256" key="8">
    <source>
        <dbReference type="RuleBase" id="RU368068"/>
    </source>
</evidence>
<comment type="pathway">
    <text evidence="3 8">Sulfur metabolism; glutathione metabolism.</text>
</comment>
<keyword evidence="8" id="KW-0378">Hydrolase</keyword>
<comment type="catalytic activity">
    <reaction evidence="1 8">
        <text>an S-substituted glutathione + H2O = an S-substituted L-cysteinylglycine + L-glutamate</text>
        <dbReference type="Rhea" id="RHEA:59468"/>
        <dbReference type="ChEBI" id="CHEBI:15377"/>
        <dbReference type="ChEBI" id="CHEBI:29985"/>
        <dbReference type="ChEBI" id="CHEBI:90779"/>
        <dbReference type="ChEBI" id="CHEBI:143103"/>
        <dbReference type="EC" id="3.4.19.13"/>
    </reaction>
</comment>
<dbReference type="GO" id="GO:0036374">
    <property type="term" value="F:glutathione hydrolase activity"/>
    <property type="evidence" value="ECO:0007669"/>
    <property type="project" value="UniProtKB-UniRule"/>
</dbReference>
<evidence type="ECO:0000256" key="3">
    <source>
        <dbReference type="ARBA" id="ARBA00005115"/>
    </source>
</evidence>
<dbReference type="FunFam" id="3.60.20.40:FF:000001">
    <property type="entry name" value="Gamma-glutamyltranspeptidase 1"/>
    <property type="match status" value="1"/>
</dbReference>
<sequence length="628" mass="69210">MGESDPLLLKNTGKSRHVKLQALRKIFITALAVTITLLWWLRQINGCNKISYPPLPKIPAHVPYLKGATFNPDENLTIVAKHGAVASDMEKCSQMGVEILKKGGFAADAAVTTCLCIGTVDTMYSSGIGGGAFITTKLANETGALSIDAREMAPGAAYRDMFKGREIASKYGGLAVAIPGELRGLYTLYKSHGSGNLSWSELVSPVAELARSGWNATQLLPGALSSQTEALKLYRKDWNFVYNKDGSLKKAGDFVSRPELADTFDMIAKNGSDAIFYDPKGPIAPFLAEKVRQYGGILTAEDFARYKVVVEPALQFHGFSDRNLTIYSPAGSSSGVALLAAIEVFNGLKNDCDQTDFTPVATQRLVESMKWLASVRTHLGDIGVYNMNKTAREDHTYRYQQFLKPEWAEHTRKKIHDDRTLDSWKEYQPAYQPNESHGTSSLSVVDQWGNAVSITTTVNLLFGSMVHDPVTGVIMNDEMDDFSVPTTKNAFELRPSIFNYIEAYKRPLSSCSQSLVVDPKTGKIDMLIGAAGGSRIPTAIFQTLVRTYFYGMDILKALAFPRLHHQLIPEILYIESPSNSTLENAMLNRGHKVEIVGHLTAMNAIRLKNNTIYAQSDYWRKLGRAAGY</sequence>
<feature type="binding site" evidence="7">
    <location>
        <begin position="509"/>
        <end position="510"/>
    </location>
    <ligand>
        <name>L-glutamate</name>
        <dbReference type="ChEBI" id="CHEBI:29985"/>
    </ligand>
</feature>
<evidence type="ECO:0000256" key="1">
    <source>
        <dbReference type="ARBA" id="ARBA00001049"/>
    </source>
</evidence>
<dbReference type="InterPro" id="IPR029055">
    <property type="entry name" value="Ntn_hydrolases_N"/>
</dbReference>
<protein>
    <recommendedName>
        <fullName evidence="8">Glutathione hydrolase</fullName>
        <ecNumber evidence="8">2.3.2.2</ecNumber>
        <ecNumber evidence="8">3.4.19.13</ecNumber>
    </recommendedName>
    <alternativeName>
        <fullName evidence="8">Gamma-glutamyltransferase</fullName>
    </alternativeName>
    <alternativeName>
        <fullName evidence="8">Gamma-glutamyltranspeptidase</fullName>
    </alternativeName>
</protein>
<evidence type="ECO:0000313" key="9">
    <source>
        <dbReference type="EMBL" id="VUG16656.1"/>
    </source>
</evidence>
<dbReference type="EC" id="3.4.19.13" evidence="8"/>
<dbReference type="Gene3D" id="3.60.20.40">
    <property type="match status" value="1"/>
</dbReference>
<evidence type="ECO:0000256" key="6">
    <source>
        <dbReference type="PIRSR" id="PIRSR600101-1"/>
    </source>
</evidence>
<dbReference type="EC" id="2.3.2.2" evidence="8"/>
<keyword evidence="8" id="KW-0808">Transferase</keyword>
<proteinExistence type="inferred from homology"/>
<dbReference type="PRINTS" id="PR01210">
    <property type="entry name" value="GGTRANSPTASE"/>
</dbReference>
<keyword evidence="10" id="KW-1185">Reference proteome</keyword>
<dbReference type="SUPFAM" id="SSF56235">
    <property type="entry name" value="N-terminal nucleophile aminohydrolases (Ntn hydrolases)"/>
    <property type="match status" value="1"/>
</dbReference>
<dbReference type="EMBL" id="CABFWN010000001">
    <property type="protein sequence ID" value="VUG16656.1"/>
    <property type="molecule type" value="Genomic_DNA"/>
</dbReference>
<comment type="catalytic activity">
    <reaction evidence="5 8">
        <text>an N-terminal (5-L-glutamyl)-[peptide] + an alpha-amino acid = 5-L-glutamyl amino acid + an N-terminal L-alpha-aminoacyl-[peptide]</text>
        <dbReference type="Rhea" id="RHEA:23904"/>
        <dbReference type="Rhea" id="RHEA-COMP:9780"/>
        <dbReference type="Rhea" id="RHEA-COMP:9795"/>
        <dbReference type="ChEBI" id="CHEBI:77644"/>
        <dbReference type="ChEBI" id="CHEBI:78597"/>
        <dbReference type="ChEBI" id="CHEBI:78599"/>
        <dbReference type="ChEBI" id="CHEBI:78608"/>
        <dbReference type="EC" id="2.3.2.2"/>
    </reaction>
</comment>
<reference evidence="9 10" key="1">
    <citation type="submission" date="2019-07" db="EMBL/GenBank/DDBJ databases">
        <authorList>
            <person name="Friedrich A."/>
            <person name="Schacherer J."/>
        </authorList>
    </citation>
    <scope>NUCLEOTIDE SEQUENCE [LARGE SCALE GENOMIC DNA]</scope>
</reference>
<evidence type="ECO:0000256" key="7">
    <source>
        <dbReference type="PIRSR" id="PIRSR600101-2"/>
    </source>
</evidence>
<keyword evidence="8" id="KW-0012">Acyltransferase</keyword>
<dbReference type="GO" id="GO:0005886">
    <property type="term" value="C:plasma membrane"/>
    <property type="evidence" value="ECO:0007669"/>
    <property type="project" value="TreeGrafter"/>
</dbReference>
<dbReference type="InterPro" id="IPR043138">
    <property type="entry name" value="GGT_lsub"/>
</dbReference>
<dbReference type="InterPro" id="IPR000101">
    <property type="entry name" value="GGT_peptidase"/>
</dbReference>
<feature type="active site" description="Nucleophile" evidence="6">
    <location>
        <position position="439"/>
    </location>
</feature>
<dbReference type="NCBIfam" id="TIGR00066">
    <property type="entry name" value="g_glut_trans"/>
    <property type="match status" value="1"/>
</dbReference>
<comment type="similarity">
    <text evidence="4">Belongs to the gamma-glutamyltransferase family.</text>
</comment>
<feature type="binding site" evidence="7">
    <location>
        <position position="481"/>
    </location>
    <ligand>
        <name>L-glutamate</name>
        <dbReference type="ChEBI" id="CHEBI:29985"/>
    </ligand>
</feature>
<dbReference type="InterPro" id="IPR043137">
    <property type="entry name" value="GGT_ssub_C"/>
</dbReference>
<name>A0A7D9CVV3_DEKBR</name>
<dbReference type="Gene3D" id="1.10.246.130">
    <property type="match status" value="1"/>
</dbReference>
<evidence type="ECO:0000313" key="10">
    <source>
        <dbReference type="Proteomes" id="UP000478008"/>
    </source>
</evidence>
<dbReference type="GO" id="GO:0006751">
    <property type="term" value="P:glutathione catabolic process"/>
    <property type="evidence" value="ECO:0007669"/>
    <property type="project" value="UniProtKB-UniRule"/>
</dbReference>
<dbReference type="Pfam" id="PF01019">
    <property type="entry name" value="G_glu_transpept"/>
    <property type="match status" value="1"/>
</dbReference>
<accession>A0A7D9CVV3</accession>
<feature type="binding site" evidence="7">
    <location>
        <begin position="457"/>
        <end position="459"/>
    </location>
    <ligand>
        <name>L-glutamate</name>
        <dbReference type="ChEBI" id="CHEBI:29985"/>
    </ligand>
</feature>
<dbReference type="GO" id="GO:0103068">
    <property type="term" value="F:leukotriene C4 gamma-glutamyl transferase activity"/>
    <property type="evidence" value="ECO:0007669"/>
    <property type="project" value="UniProtKB-EC"/>
</dbReference>